<dbReference type="InterPro" id="IPR050490">
    <property type="entry name" value="Bact_solute-bd_prot1"/>
</dbReference>
<evidence type="ECO:0000313" key="2">
    <source>
        <dbReference type="EMBL" id="EZP29181.1"/>
    </source>
</evidence>
<name>A0A031FYC7_9MICO</name>
<dbReference type="Gene3D" id="3.40.190.10">
    <property type="entry name" value="Periplasmic binding protein-like II"/>
    <property type="match status" value="2"/>
</dbReference>
<dbReference type="SUPFAM" id="SSF53850">
    <property type="entry name" value="Periplasmic binding protein-like II"/>
    <property type="match status" value="1"/>
</dbReference>
<protein>
    <submittedName>
        <fullName evidence="2">Sugar ABC transporter substrate-binding protein</fullName>
    </submittedName>
</protein>
<proteinExistence type="predicted"/>
<comment type="caution">
    <text evidence="2">The sequence shown here is derived from an EMBL/GenBank/DDBJ whole genome shotgun (WGS) entry which is preliminary data.</text>
</comment>
<dbReference type="RefSeq" id="WP_036309604.1">
    <property type="nucleotide sequence ID" value="NZ_CP031421.1"/>
</dbReference>
<dbReference type="CDD" id="cd13585">
    <property type="entry name" value="PBP2_TMBP_like"/>
    <property type="match status" value="1"/>
</dbReference>
<dbReference type="PROSITE" id="PS51257">
    <property type="entry name" value="PROKAR_LIPOPROTEIN"/>
    <property type="match status" value="1"/>
</dbReference>
<dbReference type="PANTHER" id="PTHR43649">
    <property type="entry name" value="ARABINOSE-BINDING PROTEIN-RELATED"/>
    <property type="match status" value="1"/>
</dbReference>
<keyword evidence="3" id="KW-1185">Reference proteome</keyword>
<dbReference type="InterPro" id="IPR006059">
    <property type="entry name" value="SBP"/>
</dbReference>
<dbReference type="KEGG" id="moo:BWL13_02643"/>
<reference evidence="2 3" key="1">
    <citation type="submission" date="2014-03" db="EMBL/GenBank/DDBJ databases">
        <title>Draft Genome Sequences of 13 Willow Endophytes.</title>
        <authorList>
            <person name="Gan H.Y."/>
            <person name="Gan H.M."/>
            <person name="Savka M.A."/>
            <person name="Hudson A.O."/>
        </authorList>
    </citation>
    <scope>NUCLEOTIDE SEQUENCE [LARGE SCALE GENOMIC DNA]</scope>
    <source>
        <strain evidence="2 3">RIT293</strain>
    </source>
</reference>
<gene>
    <name evidence="2" type="ORF">BW34_00698</name>
</gene>
<accession>A0A031FYC7</accession>
<dbReference type="EMBL" id="JFYO01000002">
    <property type="protein sequence ID" value="EZP29181.1"/>
    <property type="molecule type" value="Genomic_DNA"/>
</dbReference>
<sequence>MKNRRLLAIAAAGVALAVTLTGCGGGSGAGNGDEKITLRFAWWGSDELNAIKAEQIKLFEKANPNIKVEGEPSEYNGYYDKLATQVAGGGAPDALQITYDALPLYKSKNAIADISGDIDQSAFQAGSLDAGIIDGKLYALPTGVGSRGIIVNPAVFEKAGVALPDDTSWTWDDYISIAKELSEKAGKGTYGSSAISNDQSLMAFARQNGEDLYTADGKFGVSEGTAEKFFQFSKDLQESGGSPDASTAAEDASASLEQSLMGQGKVGMTFAPLNFISIYAGASGQELKILNVPGDSAGKVGLVIQPTVQYAVYSKSKHPKEAAKLIDFLLNSEEAGPLNKLTLGIPADPKVLEAITPDLTESEKEQVAFIDRLSQAGGTPQNPIALPTSQLGPIITKLLDDVTFDKTTPADAAKELVSQVETALAAS</sequence>
<dbReference type="Pfam" id="PF01547">
    <property type="entry name" value="SBP_bac_1"/>
    <property type="match status" value="1"/>
</dbReference>
<dbReference type="Proteomes" id="UP000024001">
    <property type="component" value="Unassembled WGS sequence"/>
</dbReference>
<feature type="chain" id="PRO_5038704107" evidence="1">
    <location>
        <begin position="18"/>
        <end position="427"/>
    </location>
</feature>
<dbReference type="PANTHER" id="PTHR43649:SF12">
    <property type="entry name" value="DIACETYLCHITOBIOSE BINDING PROTEIN DASA"/>
    <property type="match status" value="1"/>
</dbReference>
<dbReference type="eggNOG" id="COG1653">
    <property type="taxonomic scope" value="Bacteria"/>
</dbReference>
<evidence type="ECO:0000256" key="1">
    <source>
        <dbReference type="SAM" id="SignalP"/>
    </source>
</evidence>
<dbReference type="PATRIC" id="fig|273677.3.peg.683"/>
<dbReference type="AlphaFoldDB" id="A0A031FYC7"/>
<evidence type="ECO:0000313" key="3">
    <source>
        <dbReference type="Proteomes" id="UP000024001"/>
    </source>
</evidence>
<dbReference type="OrthoDB" id="7918484at2"/>
<keyword evidence="1" id="KW-0732">Signal</keyword>
<feature type="signal peptide" evidence="1">
    <location>
        <begin position="1"/>
        <end position="17"/>
    </location>
</feature>
<dbReference type="GeneID" id="91432996"/>
<organism evidence="2 3">
    <name type="scientific">Microbacterium oleivorans</name>
    <dbReference type="NCBI Taxonomy" id="273677"/>
    <lineage>
        <taxon>Bacteria</taxon>
        <taxon>Bacillati</taxon>
        <taxon>Actinomycetota</taxon>
        <taxon>Actinomycetes</taxon>
        <taxon>Micrococcales</taxon>
        <taxon>Microbacteriaceae</taxon>
        <taxon>Microbacterium</taxon>
    </lineage>
</organism>